<evidence type="ECO:0000313" key="3">
    <source>
        <dbReference type="Proteomes" id="UP001073227"/>
    </source>
</evidence>
<organism evidence="2 3">
    <name type="scientific">Hoeflea algicola</name>
    <dbReference type="NCBI Taxonomy" id="2983763"/>
    <lineage>
        <taxon>Bacteria</taxon>
        <taxon>Pseudomonadati</taxon>
        <taxon>Pseudomonadota</taxon>
        <taxon>Alphaproteobacteria</taxon>
        <taxon>Hyphomicrobiales</taxon>
        <taxon>Rhizobiaceae</taxon>
        <taxon>Hoeflea</taxon>
    </lineage>
</organism>
<sequence length="121" mass="13751">MTSITKENVSLIGSDKVAGTEVYDRTGEHIGSIEKVMIGKLDGKVSYAVLSFGGFFGIGDDHYPLPWEKLRYDEKLGGYRADITKEQVEGAPKYNRDSDYDWSQSTQERLYAHYGQPPYWM</sequence>
<proteinExistence type="predicted"/>
<reference evidence="2" key="1">
    <citation type="submission" date="2022-10" db="EMBL/GenBank/DDBJ databases">
        <title>Hoeflea sp. G2-23, isolated from marine algae.</title>
        <authorList>
            <person name="Kristyanto S."/>
            <person name="Kim J.M."/>
            <person name="Jeon C.O."/>
        </authorList>
    </citation>
    <scope>NUCLEOTIDE SEQUENCE</scope>
    <source>
        <strain evidence="2">G2-23</strain>
    </source>
</reference>
<dbReference type="Proteomes" id="UP001073227">
    <property type="component" value="Unassembled WGS sequence"/>
</dbReference>
<keyword evidence="3" id="KW-1185">Reference proteome</keyword>
<dbReference type="InterPro" id="IPR027275">
    <property type="entry name" value="PRC-brl_dom"/>
</dbReference>
<dbReference type="SUPFAM" id="SSF50346">
    <property type="entry name" value="PRC-barrel domain"/>
    <property type="match status" value="1"/>
</dbReference>
<dbReference type="PANTHER" id="PTHR36505">
    <property type="entry name" value="BLR1072 PROTEIN"/>
    <property type="match status" value="1"/>
</dbReference>
<dbReference type="Gene3D" id="2.30.30.240">
    <property type="entry name" value="PRC-barrel domain"/>
    <property type="match status" value="1"/>
</dbReference>
<dbReference type="EMBL" id="JAOVZR010000001">
    <property type="protein sequence ID" value="MCY0147112.1"/>
    <property type="molecule type" value="Genomic_DNA"/>
</dbReference>
<feature type="domain" description="PRC-barrel" evidence="1">
    <location>
        <begin position="16"/>
        <end position="87"/>
    </location>
</feature>
<dbReference type="RefSeq" id="WP_267652725.1">
    <property type="nucleotide sequence ID" value="NZ_JAOVZR010000001.1"/>
</dbReference>
<accession>A0ABT3Z5R9</accession>
<gene>
    <name evidence="2" type="ORF">OEG84_05130</name>
</gene>
<evidence type="ECO:0000313" key="2">
    <source>
        <dbReference type="EMBL" id="MCY0147112.1"/>
    </source>
</evidence>
<protein>
    <submittedName>
        <fullName evidence="2">PRC-barrel domain-containing protein</fullName>
    </submittedName>
</protein>
<comment type="caution">
    <text evidence="2">The sequence shown here is derived from an EMBL/GenBank/DDBJ whole genome shotgun (WGS) entry which is preliminary data.</text>
</comment>
<dbReference type="Pfam" id="PF05239">
    <property type="entry name" value="PRC"/>
    <property type="match status" value="1"/>
</dbReference>
<dbReference type="InterPro" id="IPR011033">
    <property type="entry name" value="PRC_barrel-like_sf"/>
</dbReference>
<evidence type="ECO:0000259" key="1">
    <source>
        <dbReference type="Pfam" id="PF05239"/>
    </source>
</evidence>
<dbReference type="PANTHER" id="PTHR36505:SF1">
    <property type="entry name" value="BLR1072 PROTEIN"/>
    <property type="match status" value="1"/>
</dbReference>
<name>A0ABT3Z5R9_9HYPH</name>